<organism evidence="2 3">
    <name type="scientific">Dreissena polymorpha</name>
    <name type="common">Zebra mussel</name>
    <name type="synonym">Mytilus polymorpha</name>
    <dbReference type="NCBI Taxonomy" id="45954"/>
    <lineage>
        <taxon>Eukaryota</taxon>
        <taxon>Metazoa</taxon>
        <taxon>Spiralia</taxon>
        <taxon>Lophotrochozoa</taxon>
        <taxon>Mollusca</taxon>
        <taxon>Bivalvia</taxon>
        <taxon>Autobranchia</taxon>
        <taxon>Heteroconchia</taxon>
        <taxon>Euheterodonta</taxon>
        <taxon>Imparidentia</taxon>
        <taxon>Neoheterodontei</taxon>
        <taxon>Myida</taxon>
        <taxon>Dreissenoidea</taxon>
        <taxon>Dreissenidae</taxon>
        <taxon>Dreissena</taxon>
    </lineage>
</organism>
<comment type="caution">
    <text evidence="2">The sequence shown here is derived from an EMBL/GenBank/DDBJ whole genome shotgun (WGS) entry which is preliminary data.</text>
</comment>
<evidence type="ECO:0000313" key="3">
    <source>
        <dbReference type="Proteomes" id="UP000828390"/>
    </source>
</evidence>
<proteinExistence type="predicted"/>
<dbReference type="EMBL" id="JAIWYP010000002">
    <property type="protein sequence ID" value="KAH3863853.1"/>
    <property type="molecule type" value="Genomic_DNA"/>
</dbReference>
<reference evidence="2" key="1">
    <citation type="journal article" date="2019" name="bioRxiv">
        <title>The Genome of the Zebra Mussel, Dreissena polymorpha: A Resource for Invasive Species Research.</title>
        <authorList>
            <person name="McCartney M.A."/>
            <person name="Auch B."/>
            <person name="Kono T."/>
            <person name="Mallez S."/>
            <person name="Zhang Y."/>
            <person name="Obille A."/>
            <person name="Becker A."/>
            <person name="Abrahante J.E."/>
            <person name="Garbe J."/>
            <person name="Badalamenti J.P."/>
            <person name="Herman A."/>
            <person name="Mangelson H."/>
            <person name="Liachko I."/>
            <person name="Sullivan S."/>
            <person name="Sone E.D."/>
            <person name="Koren S."/>
            <person name="Silverstein K.A.T."/>
            <person name="Beckman K.B."/>
            <person name="Gohl D.M."/>
        </authorList>
    </citation>
    <scope>NUCLEOTIDE SEQUENCE</scope>
    <source>
        <strain evidence="2">Duluth1</strain>
        <tissue evidence="2">Whole animal</tissue>
    </source>
</reference>
<feature type="domain" description="Fibronectin type-III" evidence="1">
    <location>
        <begin position="176"/>
        <end position="277"/>
    </location>
</feature>
<dbReference type="PROSITE" id="PS50853">
    <property type="entry name" value="FN3"/>
    <property type="match status" value="1"/>
</dbReference>
<evidence type="ECO:0000313" key="2">
    <source>
        <dbReference type="EMBL" id="KAH3863853.1"/>
    </source>
</evidence>
<dbReference type="AlphaFoldDB" id="A0A9D4LU77"/>
<protein>
    <recommendedName>
        <fullName evidence="1">Fibronectin type-III domain-containing protein</fullName>
    </recommendedName>
</protein>
<sequence length="451" mass="50269">MNSTDQLIQNVIDTIDNAHSQKLQLDQQSLSLSQAKQQVEDSANNARSAVHKHLEALQTSLCQSLGRIEVQLIEEIEQLRSSNLEPLLQCEDVIHQALTAATACMEQGKAVLASGPEDHVDDLLKFKDFCLTKDLNCVPEVPSLHEVAYIDMVYNPDSLTELEEVLSRAVHVTDLQPVHITEIVERPGSLLVSWELASHEEDLEVSEYQLQYCYGAVNAIEADKATFHSAYMGPQSSFLVRKLRANTPYSFRVCCRVEGETYASVWSVPRVAATSITHYEWDGTTEGYSTSNENKMGTRTTGLTRVLYSNYQCLHAGFPITFRILDAGERSPLDGLGIVVTNEDSETMKREGAVFLACDGTVFIDGQEMKTRLPSLARNSCVTIQTETLANWKVRVSIQVGEKELTFDWKVDKQVTLGMIGGLGMTPLMQDSPGFFFGMIFSHEDWKVSVE</sequence>
<accession>A0A9D4LU77</accession>
<dbReference type="CDD" id="cd00063">
    <property type="entry name" value="FN3"/>
    <property type="match status" value="1"/>
</dbReference>
<dbReference type="InterPro" id="IPR013783">
    <property type="entry name" value="Ig-like_fold"/>
</dbReference>
<evidence type="ECO:0000259" key="1">
    <source>
        <dbReference type="PROSITE" id="PS50853"/>
    </source>
</evidence>
<dbReference type="OrthoDB" id="9984427at2759"/>
<dbReference type="InterPro" id="IPR003961">
    <property type="entry name" value="FN3_dom"/>
</dbReference>
<dbReference type="Proteomes" id="UP000828390">
    <property type="component" value="Unassembled WGS sequence"/>
</dbReference>
<dbReference type="Gene3D" id="2.60.40.10">
    <property type="entry name" value="Immunoglobulins"/>
    <property type="match status" value="1"/>
</dbReference>
<dbReference type="SUPFAM" id="SSF49265">
    <property type="entry name" value="Fibronectin type III"/>
    <property type="match status" value="1"/>
</dbReference>
<name>A0A9D4LU77_DREPO</name>
<reference evidence="2" key="2">
    <citation type="submission" date="2020-11" db="EMBL/GenBank/DDBJ databases">
        <authorList>
            <person name="McCartney M.A."/>
            <person name="Auch B."/>
            <person name="Kono T."/>
            <person name="Mallez S."/>
            <person name="Becker A."/>
            <person name="Gohl D.M."/>
            <person name="Silverstein K.A.T."/>
            <person name="Koren S."/>
            <person name="Bechman K.B."/>
            <person name="Herman A."/>
            <person name="Abrahante J.E."/>
            <person name="Garbe J."/>
        </authorList>
    </citation>
    <scope>NUCLEOTIDE SEQUENCE</scope>
    <source>
        <strain evidence="2">Duluth1</strain>
        <tissue evidence="2">Whole animal</tissue>
    </source>
</reference>
<keyword evidence="3" id="KW-1185">Reference proteome</keyword>
<dbReference type="InterPro" id="IPR036116">
    <property type="entry name" value="FN3_sf"/>
</dbReference>
<gene>
    <name evidence="2" type="ORF">DPMN_026856</name>
</gene>